<organism evidence="2 3">
    <name type="scientific">Stentor coeruleus</name>
    <dbReference type="NCBI Taxonomy" id="5963"/>
    <lineage>
        <taxon>Eukaryota</taxon>
        <taxon>Sar</taxon>
        <taxon>Alveolata</taxon>
        <taxon>Ciliophora</taxon>
        <taxon>Postciliodesmatophora</taxon>
        <taxon>Heterotrichea</taxon>
        <taxon>Heterotrichida</taxon>
        <taxon>Stentoridae</taxon>
        <taxon>Stentor</taxon>
    </lineage>
</organism>
<dbReference type="EMBL" id="MPUH01001645">
    <property type="protein sequence ID" value="OMJ66739.1"/>
    <property type="molecule type" value="Genomic_DNA"/>
</dbReference>
<dbReference type="Proteomes" id="UP000187209">
    <property type="component" value="Unassembled WGS sequence"/>
</dbReference>
<proteinExistence type="predicted"/>
<gene>
    <name evidence="2" type="ORF">SteCoe_36316</name>
</gene>
<accession>A0A1R2AQI1</accession>
<keyword evidence="3" id="KW-1185">Reference proteome</keyword>
<reference evidence="2 3" key="1">
    <citation type="submission" date="2016-11" db="EMBL/GenBank/DDBJ databases">
        <title>The macronuclear genome of Stentor coeruleus: a giant cell with tiny introns.</title>
        <authorList>
            <person name="Slabodnick M."/>
            <person name="Ruby J.G."/>
            <person name="Reiff S.B."/>
            <person name="Swart E.C."/>
            <person name="Gosai S."/>
            <person name="Prabakaran S."/>
            <person name="Witkowska E."/>
            <person name="Larue G.E."/>
            <person name="Fisher S."/>
            <person name="Freeman R.M."/>
            <person name="Gunawardena J."/>
            <person name="Chu W."/>
            <person name="Stover N.A."/>
            <person name="Gregory B.D."/>
            <person name="Nowacki M."/>
            <person name="Derisi J."/>
            <person name="Roy S.W."/>
            <person name="Marshall W.F."/>
            <person name="Sood P."/>
        </authorList>
    </citation>
    <scope>NUCLEOTIDE SEQUENCE [LARGE SCALE GENOMIC DNA]</scope>
    <source>
        <strain evidence="2">WM001</strain>
    </source>
</reference>
<evidence type="ECO:0000313" key="2">
    <source>
        <dbReference type="EMBL" id="OMJ66739.1"/>
    </source>
</evidence>
<comment type="caution">
    <text evidence="2">The sequence shown here is derived from an EMBL/GenBank/DDBJ whole genome shotgun (WGS) entry which is preliminary data.</text>
</comment>
<feature type="coiled-coil region" evidence="1">
    <location>
        <begin position="393"/>
        <end position="425"/>
    </location>
</feature>
<dbReference type="AlphaFoldDB" id="A0A1R2AQI1"/>
<dbReference type="OrthoDB" id="297186at2759"/>
<evidence type="ECO:0000256" key="1">
    <source>
        <dbReference type="SAM" id="Coils"/>
    </source>
</evidence>
<protein>
    <submittedName>
        <fullName evidence="2">Uncharacterized protein</fullName>
    </submittedName>
</protein>
<name>A0A1R2AQI1_9CILI</name>
<sequence>MDKPIRSTSTNSRLKLVRKLDESSNLSSINKSINDNSLSTLNKSSERLTKFRLPRIPTSSSKSSGIKSSESTSLEITEESISDIRSALKHEWQVKNIPKDLQEIFDQKVWTLPRHKAISIASRELEDLKNNRSSMQAALRAVNAREDSLASIYEMNKYLKEVTGWEKMRDVQLECAELLHAHRILTINAVESIVKWKELISFSALINNETNSMYIPFIFQGKNYLLKLRNDLDFLKDSEFSKVFAFENNDPLLIKPSKPINKLKDKKIDSNYFIQHGQVVVSLPSSLKPKADYVEDILGREHKIDNMMTPVQIEEMSNVIYEEMYEEEITNHVDNLVNNTRPQVIDGVFDKIMDEMLLEMCKDVIKENKMQKIKGNDDKIVPEIVESFVNREVDRQLQEIVKEQAKMLEKEKKDNQIREQRVKEENLNIARMIYNELFNDLVEIMSEQTLSEINTQHKEADKKMFEIRKAKENAEIAERIKNDYLEEILKSLIPEIAKTTYINEQNTKITEQLYLELLNSLINQNALDELNAIKKAESDKKSAFKNDLSSLILNSLIDSLIPEFTELAKETFEEEHKIYQDGSELVENIGFEIGDHSIFNDFSGLIFQKIPLPESVINKVVEDYYPRIPQQEKNVTAEEEKLEQDTNQVEAYWYWGLIRNIVVGLLVFSIDFDRNDVRVINVHHLTCLDWKFYPNIIDAACKFLWKHDHCQEIRVNLYVSGPTEIPLDVKKVFNAQKFRWKTNIVDEEEECSIIVMGKERPVIKIKETPSPKKRALLPSKAY</sequence>
<evidence type="ECO:0000313" key="3">
    <source>
        <dbReference type="Proteomes" id="UP000187209"/>
    </source>
</evidence>
<feature type="coiled-coil region" evidence="1">
    <location>
        <begin position="118"/>
        <end position="145"/>
    </location>
</feature>
<keyword evidence="1" id="KW-0175">Coiled coil</keyword>